<gene>
    <name evidence="2" type="ORF">N781_10205</name>
</gene>
<evidence type="ECO:0000256" key="1">
    <source>
        <dbReference type="SAM" id="Phobius"/>
    </source>
</evidence>
<protein>
    <submittedName>
        <fullName evidence="2">Uncharacterized protein</fullName>
    </submittedName>
</protein>
<dbReference type="STRING" id="1385510.GCA_000425205_00951"/>
<dbReference type="OrthoDB" id="2413078at2"/>
<proteinExistence type="predicted"/>
<dbReference type="RefSeq" id="WP_026801983.1">
    <property type="nucleotide sequence ID" value="NZ_AVPE01000002.1"/>
</dbReference>
<keyword evidence="1" id="KW-0472">Membrane</keyword>
<feature type="transmembrane region" description="Helical" evidence="1">
    <location>
        <begin position="6"/>
        <end position="26"/>
    </location>
</feature>
<dbReference type="Proteomes" id="UP000030528">
    <property type="component" value="Unassembled WGS sequence"/>
</dbReference>
<feature type="transmembrane region" description="Helical" evidence="1">
    <location>
        <begin position="33"/>
        <end position="54"/>
    </location>
</feature>
<evidence type="ECO:0000313" key="3">
    <source>
        <dbReference type="Proteomes" id="UP000030528"/>
    </source>
</evidence>
<comment type="caution">
    <text evidence="2">The sequence shown here is derived from an EMBL/GenBank/DDBJ whole genome shotgun (WGS) entry which is preliminary data.</text>
</comment>
<keyword evidence="1" id="KW-1133">Transmembrane helix</keyword>
<organism evidence="2 3">
    <name type="scientific">Pontibacillus halophilus JSM 076056 = DSM 19796</name>
    <dbReference type="NCBI Taxonomy" id="1385510"/>
    <lineage>
        <taxon>Bacteria</taxon>
        <taxon>Bacillati</taxon>
        <taxon>Bacillota</taxon>
        <taxon>Bacilli</taxon>
        <taxon>Bacillales</taxon>
        <taxon>Bacillaceae</taxon>
        <taxon>Pontibacillus</taxon>
    </lineage>
</organism>
<keyword evidence="1" id="KW-0812">Transmembrane</keyword>
<reference evidence="2 3" key="1">
    <citation type="submission" date="2013-08" db="EMBL/GenBank/DDBJ databases">
        <authorList>
            <person name="Huang J."/>
            <person name="Wang G."/>
        </authorList>
    </citation>
    <scope>NUCLEOTIDE SEQUENCE [LARGE SCALE GENOMIC DNA]</scope>
    <source>
        <strain evidence="2 3">JSM 076056</strain>
    </source>
</reference>
<feature type="transmembrane region" description="Helical" evidence="1">
    <location>
        <begin position="60"/>
        <end position="79"/>
    </location>
</feature>
<name>A0A0A5GNS2_9BACI</name>
<sequence length="83" mass="9286">MLSLPIGISFTRFMIIVVLIGAQDVLSQSKRGALGAILPCGLILFFLYAWSHHFFGQGSLALNSLLFIMGEVFLIGMWVRRRE</sequence>
<keyword evidence="3" id="KW-1185">Reference proteome</keyword>
<dbReference type="AlphaFoldDB" id="A0A0A5GNS2"/>
<evidence type="ECO:0000313" key="2">
    <source>
        <dbReference type="EMBL" id="KGX93614.1"/>
    </source>
</evidence>
<accession>A0A0A5GNS2</accession>
<dbReference type="EMBL" id="AVPE01000002">
    <property type="protein sequence ID" value="KGX93614.1"/>
    <property type="molecule type" value="Genomic_DNA"/>
</dbReference>